<proteinExistence type="inferred from homology"/>
<keyword evidence="4" id="KW-0464">Manganese</keyword>
<dbReference type="GO" id="GO:0008783">
    <property type="term" value="F:agmatinase activity"/>
    <property type="evidence" value="ECO:0007669"/>
    <property type="project" value="UniProtKB-EC"/>
</dbReference>
<evidence type="ECO:0000313" key="7">
    <source>
        <dbReference type="Proteomes" id="UP000310314"/>
    </source>
</evidence>
<evidence type="ECO:0000256" key="1">
    <source>
        <dbReference type="ARBA" id="ARBA00009227"/>
    </source>
</evidence>
<dbReference type="PANTHER" id="PTHR11358:SF26">
    <property type="entry name" value="GUANIDINO ACID HYDROLASE, MITOCHONDRIAL"/>
    <property type="match status" value="1"/>
</dbReference>
<evidence type="ECO:0000256" key="5">
    <source>
        <dbReference type="RuleBase" id="RU003684"/>
    </source>
</evidence>
<dbReference type="GO" id="GO:0046872">
    <property type="term" value="F:metal ion binding"/>
    <property type="evidence" value="ECO:0007669"/>
    <property type="project" value="UniProtKB-KW"/>
</dbReference>
<evidence type="ECO:0000256" key="4">
    <source>
        <dbReference type="PIRSR" id="PIRSR036979-1"/>
    </source>
</evidence>
<feature type="binding site" evidence="4">
    <location>
        <position position="88"/>
    </location>
    <ligand>
        <name>Mn(2+)</name>
        <dbReference type="ChEBI" id="CHEBI:29035"/>
        <label>1</label>
    </ligand>
</feature>
<feature type="binding site" evidence="4">
    <location>
        <position position="191"/>
    </location>
    <ligand>
        <name>Mn(2+)</name>
        <dbReference type="ChEBI" id="CHEBI:29035"/>
        <label>1</label>
    </ligand>
</feature>
<feature type="binding site" evidence="4">
    <location>
        <position position="111"/>
    </location>
    <ligand>
        <name>Mn(2+)</name>
        <dbReference type="ChEBI" id="CHEBI:29035"/>
        <label>1</label>
    </ligand>
</feature>
<comment type="similarity">
    <text evidence="1">Belongs to the arginase family. Agmatinase subfamily.</text>
</comment>
<evidence type="ECO:0000256" key="3">
    <source>
        <dbReference type="ARBA" id="ARBA00022801"/>
    </source>
</evidence>
<evidence type="ECO:0000256" key="2">
    <source>
        <dbReference type="ARBA" id="ARBA00022723"/>
    </source>
</evidence>
<feature type="binding site" evidence="4">
    <location>
        <position position="115"/>
    </location>
    <ligand>
        <name>Mn(2+)</name>
        <dbReference type="ChEBI" id="CHEBI:29035"/>
        <label>1</label>
    </ligand>
</feature>
<dbReference type="PANTHER" id="PTHR11358">
    <property type="entry name" value="ARGINASE/AGMATINASE"/>
    <property type="match status" value="1"/>
</dbReference>
<dbReference type="PIRSF" id="PIRSF036979">
    <property type="entry name" value="Arginase"/>
    <property type="match status" value="1"/>
</dbReference>
<name>A0A5S3PRV1_9FLAO</name>
<dbReference type="EC" id="3.5.3.11" evidence="6"/>
<dbReference type="PROSITE" id="PS51409">
    <property type="entry name" value="ARGINASE_2"/>
    <property type="match status" value="1"/>
</dbReference>
<dbReference type="OrthoDB" id="9788689at2"/>
<gene>
    <name evidence="6" type="primary">speB</name>
    <name evidence="6" type="ORF">FEE95_13365</name>
</gene>
<dbReference type="GO" id="GO:0033389">
    <property type="term" value="P:putrescine biosynthetic process from arginine, via agmatine"/>
    <property type="evidence" value="ECO:0007669"/>
    <property type="project" value="TreeGrafter"/>
</dbReference>
<keyword evidence="2 4" id="KW-0479">Metal-binding</keyword>
<feature type="binding site" evidence="4">
    <location>
        <position position="189"/>
    </location>
    <ligand>
        <name>Mn(2+)</name>
        <dbReference type="ChEBI" id="CHEBI:29035"/>
        <label>1</label>
    </ligand>
</feature>
<keyword evidence="7" id="KW-1185">Reference proteome</keyword>
<reference evidence="6 7" key="1">
    <citation type="submission" date="2019-05" db="EMBL/GenBank/DDBJ databases">
        <authorList>
            <person name="Zhang J.-Y."/>
            <person name="Feg X."/>
            <person name="Du Z.-J."/>
        </authorList>
    </citation>
    <scope>NUCLEOTIDE SEQUENCE [LARGE SCALE GENOMIC DNA]</scope>
    <source>
        <strain evidence="6 7">RZ26</strain>
    </source>
</reference>
<dbReference type="RefSeq" id="WP_138658486.1">
    <property type="nucleotide sequence ID" value="NZ_VATY01000002.1"/>
</dbReference>
<dbReference type="Pfam" id="PF00491">
    <property type="entry name" value="Arginase"/>
    <property type="match status" value="1"/>
</dbReference>
<protein>
    <submittedName>
        <fullName evidence="6">Agmatinase</fullName>
        <ecNumber evidence="6">3.5.3.11</ecNumber>
    </submittedName>
</protein>
<keyword evidence="3 5" id="KW-0378">Hydrolase</keyword>
<feature type="binding site" evidence="4">
    <location>
        <position position="113"/>
    </location>
    <ligand>
        <name>Mn(2+)</name>
        <dbReference type="ChEBI" id="CHEBI:29035"/>
        <label>1</label>
    </ligand>
</feature>
<dbReference type="Gene3D" id="3.40.800.10">
    <property type="entry name" value="Ureohydrolase domain"/>
    <property type="match status" value="1"/>
</dbReference>
<dbReference type="InterPro" id="IPR006035">
    <property type="entry name" value="Ureohydrolase"/>
</dbReference>
<comment type="cofactor">
    <cofactor evidence="4">
        <name>Mn(2+)</name>
        <dbReference type="ChEBI" id="CHEBI:29035"/>
    </cofactor>
    <text evidence="4">Binds 2 manganese ions per subunit.</text>
</comment>
<dbReference type="PROSITE" id="PS01053">
    <property type="entry name" value="ARGINASE_1"/>
    <property type="match status" value="1"/>
</dbReference>
<dbReference type="CDD" id="cd11593">
    <property type="entry name" value="Agmatinase-like_2"/>
    <property type="match status" value="1"/>
</dbReference>
<dbReference type="AlphaFoldDB" id="A0A5S3PRV1"/>
<sequence>MDKKITLQGILFDDKSSYLRGPALAPPLIRKAYHSDSANYFAENGMEILPEVWDDRGDFEIQEYFEIEKITSTNLAPEMPLISLGGDHSITYQLLKAHYKKYGAVDILHIDAHADLYDDFEGDKYSHACPFARIMEDGLANRLVQIGIRTLSKHQEEQAHKFGVEIIQMKDFDSNQLPRFKNPIYLSLDIDGLDPAFAPGVSHHEPGGLSTREVLHIIQNIDVPILGADIVEYNPTRDINNVTAMVSAKFLKEIAAKILEG</sequence>
<organism evidence="6 7">
    <name type="scientific">Maribacter algarum</name>
    <name type="common">ex Zhang et al. 2020</name>
    <dbReference type="NCBI Taxonomy" id="2578118"/>
    <lineage>
        <taxon>Bacteria</taxon>
        <taxon>Pseudomonadati</taxon>
        <taxon>Bacteroidota</taxon>
        <taxon>Flavobacteriia</taxon>
        <taxon>Flavobacteriales</taxon>
        <taxon>Flavobacteriaceae</taxon>
        <taxon>Maribacter</taxon>
    </lineage>
</organism>
<accession>A0A5S3PRV1</accession>
<dbReference type="InterPro" id="IPR005925">
    <property type="entry name" value="Agmatinase-rel"/>
</dbReference>
<dbReference type="InterPro" id="IPR023696">
    <property type="entry name" value="Ureohydrolase_dom_sf"/>
</dbReference>
<dbReference type="SUPFAM" id="SSF52768">
    <property type="entry name" value="Arginase/deacetylase"/>
    <property type="match status" value="1"/>
</dbReference>
<dbReference type="NCBIfam" id="TIGR01230">
    <property type="entry name" value="agmatinase"/>
    <property type="match status" value="1"/>
</dbReference>
<evidence type="ECO:0000313" key="6">
    <source>
        <dbReference type="EMBL" id="TMM57467.1"/>
    </source>
</evidence>
<dbReference type="Proteomes" id="UP000310314">
    <property type="component" value="Unassembled WGS sequence"/>
</dbReference>
<dbReference type="EMBL" id="VATY01000002">
    <property type="protein sequence ID" value="TMM57467.1"/>
    <property type="molecule type" value="Genomic_DNA"/>
</dbReference>
<comment type="caution">
    <text evidence="6">The sequence shown here is derived from an EMBL/GenBank/DDBJ whole genome shotgun (WGS) entry which is preliminary data.</text>
</comment>
<dbReference type="InterPro" id="IPR020855">
    <property type="entry name" value="Ureohydrolase_Mn_BS"/>
</dbReference>